<evidence type="ECO:0000256" key="3">
    <source>
        <dbReference type="PROSITE-ProRule" id="PRU00339"/>
    </source>
</evidence>
<dbReference type="Proteomes" id="UP000321168">
    <property type="component" value="Unassembled WGS sequence"/>
</dbReference>
<comment type="caution">
    <text evidence="5">The sequence shown here is derived from an EMBL/GenBank/DDBJ whole genome shotgun (WGS) entry which is preliminary data.</text>
</comment>
<dbReference type="InterPro" id="IPR006597">
    <property type="entry name" value="Sel1-like"/>
</dbReference>
<dbReference type="RefSeq" id="WP_147013622.1">
    <property type="nucleotide sequence ID" value="NZ_VORB01000003.1"/>
</dbReference>
<feature type="repeat" description="TPR" evidence="3">
    <location>
        <begin position="619"/>
        <end position="652"/>
    </location>
</feature>
<reference evidence="5 6" key="1">
    <citation type="submission" date="2019-08" db="EMBL/GenBank/DDBJ databases">
        <title>Genome of Luteibaculum oceani JCM 18817.</title>
        <authorList>
            <person name="Bowman J.P."/>
        </authorList>
    </citation>
    <scope>NUCLEOTIDE SEQUENCE [LARGE SCALE GENOMIC DNA]</scope>
    <source>
        <strain evidence="5 6">JCM 18817</strain>
    </source>
</reference>
<dbReference type="EMBL" id="VORB01000003">
    <property type="protein sequence ID" value="TXC81679.1"/>
    <property type="molecule type" value="Genomic_DNA"/>
</dbReference>
<accession>A0A5C6V955</accession>
<sequence>MHKSLTFSLLILFCSLNISLLGQKSFEYQPDHVLYKSAMDLYYKKKYAAAQKQFEKLIETEADPNSEISVAASYHRAACALQLFNRDAEYLLKDFLKKHPDSRWNESIYYQLGTYSYRKKDHEDVVMWLKKVSPQKLSEADQEAYYFKLGFSQFNLGMKEDALRSFLRIKDNKGDYFLPANYYYGHLNYEQGRYQNALESFERIKDDENFKDLVKFYIIHIYYQQKKYDEMLAEALPILEEGKSEKEGEIARMAGEAYYHRQEFSKALPYLEQHSEAGLGRSAEDNYQLAYCYFKTGQYEKAVKYFNYVSSLNDRMGQVANYQLAESYLKLIDKKAARAAFRAASKMSFDKQIKEDALFNYAKLAYELSYNPYSEAINAFEEYLNTYPNSERVDEVNEILIYVYLTTRNYEAALSSIEKIEKKDFRLRSAYQYLAYNRGVELFLAKDYREALVSFKKVGQFDVEKKLMTASLFWQGECYYKMAEFPRAEAAYTKFLKQGNVYGSGYYHEAQYNLGYVYYKQENFEQAKKYFRNFVTGKADISKELKSDGLIRTGDCFYVQKDYQTAADFYSRAKRLGGPDEDYATYQLALCQGFEGNEKAKVNTLKGFAERYSESAYAPNAVFELGDAYFKQGNNDKALETFNALVTEYPNGDLARKSLLKSGLILYRSNRVDDALNTFKRVAESYPNYRDAKEAIQRAEDIYVELGRVEEYNDWVQNLSYANISTAALDSVNYRSAENFYTKEDCENAIDAFERYLNKFKPAIFETNAHFYMAECYYRKESYDLAKEYYEKIVSKPDNKFTEPSLITVAYLNFLDSNYTKALEEYNRLEEISTFKINRIEAKIGQMRCYKMLDKARETMDYADKVLFYSGIPEDIRVEALLTKAKAEKRLGRIEDAYNTFDSLATSTKTIEGAEARYEMALIEFERENYTNAEDMIFESTNIKPTYDDWLAKSFILLSDVYVKTDNLFQAKATLQSIIDFHEGDDLVNLAKQKMEDILALEAKQNEGDKKPTEIQFNKGDEQYEKLYDTETESDTLNAPITQPIDSLNSTPKTN</sequence>
<evidence type="ECO:0000256" key="1">
    <source>
        <dbReference type="ARBA" id="ARBA00022737"/>
    </source>
</evidence>
<dbReference type="Gene3D" id="1.25.40.10">
    <property type="entry name" value="Tetratricopeptide repeat domain"/>
    <property type="match status" value="8"/>
</dbReference>
<dbReference type="InterPro" id="IPR051012">
    <property type="entry name" value="CellSynth/LPSAsmb/PSIAsmb"/>
</dbReference>
<keyword evidence="2 3" id="KW-0802">TPR repeat</keyword>
<dbReference type="PROSITE" id="PS50005">
    <property type="entry name" value="TPR"/>
    <property type="match status" value="3"/>
</dbReference>
<dbReference type="PANTHER" id="PTHR45586:SF1">
    <property type="entry name" value="LIPOPOLYSACCHARIDE ASSEMBLY PROTEIN B"/>
    <property type="match status" value="1"/>
</dbReference>
<name>A0A5C6V955_9FLAO</name>
<dbReference type="InterPro" id="IPR019734">
    <property type="entry name" value="TPR_rpt"/>
</dbReference>
<dbReference type="SMART" id="SM00028">
    <property type="entry name" value="TPR"/>
    <property type="match status" value="11"/>
</dbReference>
<evidence type="ECO:0000256" key="4">
    <source>
        <dbReference type="SAM" id="MobiDB-lite"/>
    </source>
</evidence>
<feature type="region of interest" description="Disordered" evidence="4">
    <location>
        <begin position="1032"/>
        <end position="1055"/>
    </location>
</feature>
<proteinExistence type="predicted"/>
<dbReference type="Pfam" id="PF12895">
    <property type="entry name" value="ANAPC3"/>
    <property type="match status" value="1"/>
</dbReference>
<feature type="repeat" description="TPR" evidence="3">
    <location>
        <begin position="508"/>
        <end position="541"/>
    </location>
</feature>
<evidence type="ECO:0000256" key="2">
    <source>
        <dbReference type="ARBA" id="ARBA00022803"/>
    </source>
</evidence>
<dbReference type="Pfam" id="PF13432">
    <property type="entry name" value="TPR_16"/>
    <property type="match status" value="1"/>
</dbReference>
<dbReference type="SUPFAM" id="SSF81901">
    <property type="entry name" value="HCP-like"/>
    <property type="match status" value="1"/>
</dbReference>
<keyword evidence="6" id="KW-1185">Reference proteome</keyword>
<dbReference type="AlphaFoldDB" id="A0A5C6V955"/>
<dbReference type="PANTHER" id="PTHR45586">
    <property type="entry name" value="TPR REPEAT-CONTAINING PROTEIN PA4667"/>
    <property type="match status" value="1"/>
</dbReference>
<feature type="compositionally biased region" description="Polar residues" evidence="4">
    <location>
        <begin position="1035"/>
        <end position="1055"/>
    </location>
</feature>
<protein>
    <submittedName>
        <fullName evidence="5">Tetratricopeptide repeat protein</fullName>
    </submittedName>
</protein>
<dbReference type="InterPro" id="IPR011990">
    <property type="entry name" value="TPR-like_helical_dom_sf"/>
</dbReference>
<dbReference type="SMART" id="SM00671">
    <property type="entry name" value="SEL1"/>
    <property type="match status" value="5"/>
</dbReference>
<dbReference type="Pfam" id="PF13174">
    <property type="entry name" value="TPR_6"/>
    <property type="match status" value="5"/>
</dbReference>
<gene>
    <name evidence="5" type="ORF">FRX97_03955</name>
</gene>
<dbReference type="OrthoDB" id="9814448at2"/>
<dbReference type="SUPFAM" id="SSF48452">
    <property type="entry name" value="TPR-like"/>
    <property type="match status" value="4"/>
</dbReference>
<keyword evidence="1" id="KW-0677">Repeat</keyword>
<feature type="repeat" description="TPR" evidence="3">
    <location>
        <begin position="283"/>
        <end position="316"/>
    </location>
</feature>
<organism evidence="5 6">
    <name type="scientific">Luteibaculum oceani</name>
    <dbReference type="NCBI Taxonomy" id="1294296"/>
    <lineage>
        <taxon>Bacteria</taxon>
        <taxon>Pseudomonadati</taxon>
        <taxon>Bacteroidota</taxon>
        <taxon>Flavobacteriia</taxon>
        <taxon>Flavobacteriales</taxon>
        <taxon>Luteibaculaceae</taxon>
        <taxon>Luteibaculum</taxon>
    </lineage>
</organism>
<evidence type="ECO:0000313" key="5">
    <source>
        <dbReference type="EMBL" id="TXC81679.1"/>
    </source>
</evidence>
<evidence type="ECO:0000313" key="6">
    <source>
        <dbReference type="Proteomes" id="UP000321168"/>
    </source>
</evidence>